<dbReference type="SUPFAM" id="SSF46785">
    <property type="entry name" value="Winged helix' DNA-binding domain"/>
    <property type="match status" value="1"/>
</dbReference>
<name>A0ABT4YXR4_9VIBR</name>
<keyword evidence="2" id="KW-0805">Transcription regulation</keyword>
<dbReference type="InterPro" id="IPR050389">
    <property type="entry name" value="LysR-type_TF"/>
</dbReference>
<evidence type="ECO:0000256" key="4">
    <source>
        <dbReference type="ARBA" id="ARBA00023163"/>
    </source>
</evidence>
<dbReference type="PROSITE" id="PS50931">
    <property type="entry name" value="HTH_LYSR"/>
    <property type="match status" value="1"/>
</dbReference>
<dbReference type="EMBL" id="JAQLOI010000003">
    <property type="protein sequence ID" value="MDB1125961.1"/>
    <property type="molecule type" value="Genomic_DNA"/>
</dbReference>
<dbReference type="SUPFAM" id="SSF53850">
    <property type="entry name" value="Periplasmic binding protein-like II"/>
    <property type="match status" value="1"/>
</dbReference>
<comment type="similarity">
    <text evidence="1">Belongs to the LysR transcriptional regulatory family.</text>
</comment>
<evidence type="ECO:0000256" key="1">
    <source>
        <dbReference type="ARBA" id="ARBA00009437"/>
    </source>
</evidence>
<comment type="caution">
    <text evidence="6">The sequence shown here is derived from an EMBL/GenBank/DDBJ whole genome shotgun (WGS) entry which is preliminary data.</text>
</comment>
<dbReference type="Pfam" id="PF03466">
    <property type="entry name" value="LysR_substrate"/>
    <property type="match status" value="1"/>
</dbReference>
<dbReference type="InterPro" id="IPR036390">
    <property type="entry name" value="WH_DNA-bd_sf"/>
</dbReference>
<accession>A0ABT4YXR4</accession>
<proteinExistence type="inferred from homology"/>
<dbReference type="Gene3D" id="3.40.190.10">
    <property type="entry name" value="Periplasmic binding protein-like II"/>
    <property type="match status" value="2"/>
</dbReference>
<dbReference type="Proteomes" id="UP001210678">
    <property type="component" value="Unassembled WGS sequence"/>
</dbReference>
<dbReference type="RefSeq" id="WP_272140153.1">
    <property type="nucleotide sequence ID" value="NZ_JAQLOI010000003.1"/>
</dbReference>
<keyword evidence="7" id="KW-1185">Reference proteome</keyword>
<evidence type="ECO:0000313" key="7">
    <source>
        <dbReference type="Proteomes" id="UP001210678"/>
    </source>
</evidence>
<evidence type="ECO:0000313" key="6">
    <source>
        <dbReference type="EMBL" id="MDB1125961.1"/>
    </source>
</evidence>
<organism evidence="6 7">
    <name type="scientific">Vibrio algarum</name>
    <dbReference type="NCBI Taxonomy" id="3020714"/>
    <lineage>
        <taxon>Bacteria</taxon>
        <taxon>Pseudomonadati</taxon>
        <taxon>Pseudomonadota</taxon>
        <taxon>Gammaproteobacteria</taxon>
        <taxon>Vibrionales</taxon>
        <taxon>Vibrionaceae</taxon>
        <taxon>Vibrio</taxon>
    </lineage>
</organism>
<feature type="domain" description="HTH lysR-type" evidence="5">
    <location>
        <begin position="9"/>
        <end position="66"/>
    </location>
</feature>
<protein>
    <submittedName>
        <fullName evidence="6">LysR family transcriptional regulator</fullName>
    </submittedName>
</protein>
<dbReference type="InterPro" id="IPR005119">
    <property type="entry name" value="LysR_subst-bd"/>
</dbReference>
<evidence type="ECO:0000259" key="5">
    <source>
        <dbReference type="PROSITE" id="PS50931"/>
    </source>
</evidence>
<gene>
    <name evidence="6" type="ORF">PGX00_20760</name>
</gene>
<dbReference type="Pfam" id="PF00126">
    <property type="entry name" value="HTH_1"/>
    <property type="match status" value="1"/>
</dbReference>
<evidence type="ECO:0000256" key="2">
    <source>
        <dbReference type="ARBA" id="ARBA00023015"/>
    </source>
</evidence>
<sequence>MAKDLFFSMDLNLLRTFLVLSQELNTRKAAERLFVSQPAISQALQKLRNQLDDPLFVKAPSGLKATQFAEELARDITPYLNGLSTVLNKGREFDPLSFQSSVKIAVAPVVLSCLSGSLYRHFSKVAPHCTLELVAWKSSSMNHIQNDELTIGVSLKQAPVQSVHVDLLAELEGKIIVRSGHPLTNETVTAQELEPYPIASVITPGYNDNFTEAAVLMEKEGLIPTIGFRTEFVMAVVDVIEHTDFFMPHSDLFPIQRYPSLKAITPLVNGVPYRNSIYAYYHTKHKNTALMLWLVEQIQQVIKQETKH</sequence>
<dbReference type="Gene3D" id="1.10.10.10">
    <property type="entry name" value="Winged helix-like DNA-binding domain superfamily/Winged helix DNA-binding domain"/>
    <property type="match status" value="1"/>
</dbReference>
<keyword evidence="3" id="KW-0238">DNA-binding</keyword>
<dbReference type="PRINTS" id="PR00039">
    <property type="entry name" value="HTHLYSR"/>
</dbReference>
<keyword evidence="4" id="KW-0804">Transcription</keyword>
<dbReference type="PANTHER" id="PTHR30118">
    <property type="entry name" value="HTH-TYPE TRANSCRIPTIONAL REGULATOR LEUO-RELATED"/>
    <property type="match status" value="1"/>
</dbReference>
<dbReference type="InterPro" id="IPR000847">
    <property type="entry name" value="LysR_HTH_N"/>
</dbReference>
<dbReference type="PANTHER" id="PTHR30118:SF14">
    <property type="entry name" value="LYSR FAMILY TRANSCRIPTIONAL REGULATOR"/>
    <property type="match status" value="1"/>
</dbReference>
<reference evidence="6 7" key="1">
    <citation type="submission" date="2023-01" db="EMBL/GenBank/DDBJ databases">
        <title>Vibrio sp. KJ40-1 sp.nov, isolated from marine algae.</title>
        <authorList>
            <person name="Butt M."/>
            <person name="Kim J.M.J."/>
            <person name="Jeon C.O.C."/>
        </authorList>
    </citation>
    <scope>NUCLEOTIDE SEQUENCE [LARGE SCALE GENOMIC DNA]</scope>
    <source>
        <strain evidence="6 7">KJ40-1</strain>
    </source>
</reference>
<evidence type="ECO:0000256" key="3">
    <source>
        <dbReference type="ARBA" id="ARBA00023125"/>
    </source>
</evidence>
<dbReference type="InterPro" id="IPR036388">
    <property type="entry name" value="WH-like_DNA-bd_sf"/>
</dbReference>